<feature type="transmembrane region" description="Helical" evidence="1">
    <location>
        <begin position="123"/>
        <end position="145"/>
    </location>
</feature>
<evidence type="ECO:0000256" key="1">
    <source>
        <dbReference type="SAM" id="Phobius"/>
    </source>
</evidence>
<reference evidence="2 4" key="1">
    <citation type="submission" date="2018-02" db="EMBL/GenBank/DDBJ databases">
        <title>Reclassifiation of [Polyangium] brachysporum DSM 7029 as Guopingzhaonella breviflexa gen. nov., sp. nov., a member of the family Comamonadaceae.</title>
        <authorList>
            <person name="Tang B."/>
        </authorList>
    </citation>
    <scope>NUCLEOTIDE SEQUENCE [LARGE SCALE GENOMIC DNA]</scope>
    <source>
        <strain evidence="2 4">DSM 15344</strain>
    </source>
</reference>
<dbReference type="GO" id="GO:0016787">
    <property type="term" value="F:hydrolase activity"/>
    <property type="evidence" value="ECO:0007669"/>
    <property type="project" value="UniProtKB-KW"/>
</dbReference>
<comment type="caution">
    <text evidence="2">The sequence shown here is derived from an EMBL/GenBank/DDBJ whole genome shotgun (WGS) entry which is preliminary data.</text>
</comment>
<evidence type="ECO:0000313" key="4">
    <source>
        <dbReference type="Proteomes" id="UP000239406"/>
    </source>
</evidence>
<dbReference type="PANTHER" id="PTHR40031">
    <property type="entry name" value="HYPOTHETICAL MEMBRANE SPANNING PROTEIN"/>
    <property type="match status" value="1"/>
</dbReference>
<accession>A0A2S5T392</accession>
<evidence type="ECO:0000313" key="3">
    <source>
        <dbReference type="EMBL" id="TCP04118.1"/>
    </source>
</evidence>
<feature type="transmembrane region" description="Helical" evidence="1">
    <location>
        <begin position="62"/>
        <end position="80"/>
    </location>
</feature>
<dbReference type="EMBL" id="SLXF01000011">
    <property type="protein sequence ID" value="TCP04118.1"/>
    <property type="molecule type" value="Genomic_DNA"/>
</dbReference>
<evidence type="ECO:0000313" key="2">
    <source>
        <dbReference type="EMBL" id="PPE69347.1"/>
    </source>
</evidence>
<dbReference type="OrthoDB" id="9781927at2"/>
<dbReference type="Proteomes" id="UP000294772">
    <property type="component" value="Unassembled WGS sequence"/>
</dbReference>
<dbReference type="Proteomes" id="UP000239406">
    <property type="component" value="Unassembled WGS sequence"/>
</dbReference>
<dbReference type="RefSeq" id="WP_104358080.1">
    <property type="nucleotide sequence ID" value="NZ_CALFFA010000048.1"/>
</dbReference>
<protein>
    <submittedName>
        <fullName evidence="2">Hydrolase</fullName>
    </submittedName>
    <submittedName>
        <fullName evidence="3">Inner membrane protein</fullName>
    </submittedName>
</protein>
<keyword evidence="1" id="KW-0472">Membrane</keyword>
<dbReference type="Pfam" id="PF04307">
    <property type="entry name" value="YdjM"/>
    <property type="match status" value="1"/>
</dbReference>
<keyword evidence="4" id="KW-1185">Reference proteome</keyword>
<feature type="transmembrane region" description="Helical" evidence="1">
    <location>
        <begin position="92"/>
        <end position="111"/>
    </location>
</feature>
<sequence length="337" mass="37849">MDSLTQIALGASVSVAVMGRRTAAWKAALWGGICGTLPDLDAFIDHGDPVRNMTLHRGDSHALFWLTLATPLLAAAIARLHGEQAQWRRWGLAVWLALVTHPLLDLMTVYGTQLLRPFSEHPYGVGSIFIIDPLYTVPLLAGLVVAMRSRRPGALRWNLAGLAFSTAYLGWSVVAQQHVAGIARASLHAQGVQAARLLVTPTAFNTVLWRVVAVTPDGYLEGFRSLLDREPQMQFERFARGDELYRDRLAPASWHARRLAWFTHGFYKVERHGDELRMTDLRMGQEPYYTFTFVLAERRDGQDLPVTPRLVSQRPALREGFTWLWLRAQGLQVPPPR</sequence>
<dbReference type="AlphaFoldDB" id="A0A2S5T392"/>
<feature type="transmembrane region" description="Helical" evidence="1">
    <location>
        <begin position="157"/>
        <end position="174"/>
    </location>
</feature>
<name>A0A2S5T392_9BURK</name>
<gene>
    <name evidence="2" type="ORF">C1702_12690</name>
    <name evidence="3" type="ORF">EV676_11119</name>
</gene>
<proteinExistence type="predicted"/>
<dbReference type="InterPro" id="IPR007404">
    <property type="entry name" value="YdjM-like"/>
</dbReference>
<keyword evidence="1" id="KW-1133">Transmembrane helix</keyword>
<dbReference type="InterPro" id="IPR053170">
    <property type="entry name" value="Transcription_regulator"/>
</dbReference>
<keyword evidence="1" id="KW-0812">Transmembrane</keyword>
<keyword evidence="2" id="KW-0378">Hydrolase</keyword>
<dbReference type="PANTHER" id="PTHR40031:SF1">
    <property type="entry name" value="MEMBRANE-BOUND METAL-DEPENDENT HYDROLASE"/>
    <property type="match status" value="1"/>
</dbReference>
<dbReference type="EMBL" id="PSNY01000013">
    <property type="protein sequence ID" value="PPE69347.1"/>
    <property type="molecule type" value="Genomic_DNA"/>
</dbReference>
<reference evidence="3 5" key="2">
    <citation type="submission" date="2019-03" db="EMBL/GenBank/DDBJ databases">
        <title>Genomic Encyclopedia of Type Strains, Phase IV (KMG-IV): sequencing the most valuable type-strain genomes for metagenomic binning, comparative biology and taxonomic classification.</title>
        <authorList>
            <person name="Goeker M."/>
        </authorList>
    </citation>
    <scope>NUCLEOTIDE SEQUENCE [LARGE SCALE GENOMIC DNA]</scope>
    <source>
        <strain evidence="3 5">DSM 15264</strain>
    </source>
</reference>
<organism evidence="2 4">
    <name type="scientific">Caldimonas thermodepolymerans</name>
    <dbReference type="NCBI Taxonomy" id="215580"/>
    <lineage>
        <taxon>Bacteria</taxon>
        <taxon>Pseudomonadati</taxon>
        <taxon>Pseudomonadota</taxon>
        <taxon>Betaproteobacteria</taxon>
        <taxon>Burkholderiales</taxon>
        <taxon>Sphaerotilaceae</taxon>
        <taxon>Caldimonas</taxon>
    </lineage>
</organism>
<evidence type="ECO:0000313" key="5">
    <source>
        <dbReference type="Proteomes" id="UP000294772"/>
    </source>
</evidence>